<reference evidence="1 2" key="1">
    <citation type="submission" date="2020-08" db="EMBL/GenBank/DDBJ databases">
        <title>A Genomic Blueprint of the Chicken Gut Microbiome.</title>
        <authorList>
            <person name="Gilroy R."/>
            <person name="Ravi A."/>
            <person name="Getino M."/>
            <person name="Pursley I."/>
            <person name="Horton D.L."/>
            <person name="Alikhan N.-F."/>
            <person name="Baker D."/>
            <person name="Gharbi K."/>
            <person name="Hall N."/>
            <person name="Watson M."/>
            <person name="Adriaenssens E.M."/>
            <person name="Foster-Nyarko E."/>
            <person name="Jarju S."/>
            <person name="Secka A."/>
            <person name="Antonio M."/>
            <person name="Oren A."/>
            <person name="Chaudhuri R."/>
            <person name="La Ragione R.M."/>
            <person name="Hildebrand F."/>
            <person name="Pallen M.J."/>
        </authorList>
    </citation>
    <scope>NUCLEOTIDE SEQUENCE [LARGE SCALE GENOMIC DNA]</scope>
    <source>
        <strain evidence="1 2">Sa2BVA3</strain>
    </source>
</reference>
<name>A0ABR8UJW8_9GAMM</name>
<protein>
    <recommendedName>
        <fullName evidence="3">Polysaccharide deacetylase</fullName>
    </recommendedName>
</protein>
<organism evidence="1 2">
    <name type="scientific">Luteimonas colneyensis</name>
    <dbReference type="NCBI Taxonomy" id="2762230"/>
    <lineage>
        <taxon>Bacteria</taxon>
        <taxon>Pseudomonadati</taxon>
        <taxon>Pseudomonadota</taxon>
        <taxon>Gammaproteobacteria</taxon>
        <taxon>Lysobacterales</taxon>
        <taxon>Lysobacteraceae</taxon>
        <taxon>Luteimonas</taxon>
    </lineage>
</organism>
<proteinExistence type="predicted"/>
<evidence type="ECO:0000313" key="1">
    <source>
        <dbReference type="EMBL" id="MBD7988323.1"/>
    </source>
</evidence>
<sequence length="287" mass="31310">MLSHVVDSVLLAAAGAGIQPLLGVGFVPVLHVERLQDDDSFARVLEFCRTYEVMTSRRAISTVITPLAPILANELLSVGFSHQAYMGRIAAVAEHSDIGLHGHFLRCPVESRRPVHNYWSDSGLVAKQMREESSWLETHGLMRTRVYSGGWWHLNRSVVAALVANGFEFDFTPSVGRYNDSPTARFHRRGSPNPALFEMAPGLHGAWAVSGICGSPRISAVPRRTLAAFGGGVRGAGRVVTLYSHDWDMDVPSAVRTLQDLQSHGAHFLSLGELASMRAVGSTTKER</sequence>
<dbReference type="Proteomes" id="UP000647183">
    <property type="component" value="Unassembled WGS sequence"/>
</dbReference>
<dbReference type="Gene3D" id="3.20.20.370">
    <property type="entry name" value="Glycoside hydrolase/deacetylase"/>
    <property type="match status" value="1"/>
</dbReference>
<dbReference type="RefSeq" id="WP_191729526.1">
    <property type="nucleotide sequence ID" value="NZ_JACSQJ010000005.1"/>
</dbReference>
<evidence type="ECO:0008006" key="3">
    <source>
        <dbReference type="Google" id="ProtNLM"/>
    </source>
</evidence>
<gene>
    <name evidence="1" type="ORF">H9645_09815</name>
</gene>
<comment type="caution">
    <text evidence="1">The sequence shown here is derived from an EMBL/GenBank/DDBJ whole genome shotgun (WGS) entry which is preliminary data.</text>
</comment>
<keyword evidence="2" id="KW-1185">Reference proteome</keyword>
<dbReference type="EMBL" id="JACSQJ010000005">
    <property type="protein sequence ID" value="MBD7988323.1"/>
    <property type="molecule type" value="Genomic_DNA"/>
</dbReference>
<evidence type="ECO:0000313" key="2">
    <source>
        <dbReference type="Proteomes" id="UP000647183"/>
    </source>
</evidence>
<accession>A0ABR8UJW8</accession>